<dbReference type="EMBL" id="LC150780">
    <property type="protein sequence ID" value="BBA20607.1"/>
    <property type="molecule type" value="Genomic_DNA"/>
</dbReference>
<gene>
    <name evidence="2" type="primary">lef-7</name>
</gene>
<dbReference type="InterPro" id="IPR001810">
    <property type="entry name" value="F-box_dom"/>
</dbReference>
<name>A0A224AUD3_NPVBM</name>
<proteinExistence type="predicted"/>
<accession>A0A224AUD3</accession>
<feature type="domain" description="F-box" evidence="1">
    <location>
        <begin position="24"/>
        <end position="73"/>
    </location>
</feature>
<sequence>MNCKSEYHLCAVVIRMSSVTKRARAKRIRLPFEIIDTILQYLDPISHAKVVGLTTRVKCRLLRDNNVEDYLKLTPANYHFTTDQFICNYLGITNQPITPYLVPLLSFGKASCEFFNKCIPEDVRIVTLNRPLTSLENFLSKQFLWYKLARKLIEHERQMDRCVTPSTVQINLYDDNEDYLNCFDCCIVDCNINDTNRCPDLQIDVYLDDNIITLYLYLFIIYRIVEK</sequence>
<evidence type="ECO:0000259" key="1">
    <source>
        <dbReference type="PROSITE" id="PS50181"/>
    </source>
</evidence>
<organismHost>
    <name type="scientific">Bombyx mori</name>
    <name type="common">Silk moth</name>
    <dbReference type="NCBI Taxonomy" id="7091"/>
</organismHost>
<protein>
    <submittedName>
        <fullName evidence="2">Late expression factor 7</fullName>
    </submittedName>
</protein>
<evidence type="ECO:0000313" key="2">
    <source>
        <dbReference type="EMBL" id="BBA20607.1"/>
    </source>
</evidence>
<organism evidence="2">
    <name type="scientific">Bombyx mori nuclear polyhedrosis virus</name>
    <name type="common">BmNPV</name>
    <dbReference type="NCBI Taxonomy" id="271108"/>
    <lineage>
        <taxon>Viruses</taxon>
        <taxon>Viruses incertae sedis</taxon>
        <taxon>Naldaviricetes</taxon>
        <taxon>Lefavirales</taxon>
        <taxon>Baculoviridae</taxon>
        <taxon>Alphabaculovirus</taxon>
        <taxon>Alphabaculovirus bomori</taxon>
    </lineage>
</organism>
<dbReference type="PROSITE" id="PS50181">
    <property type="entry name" value="FBOX"/>
    <property type="match status" value="1"/>
</dbReference>
<reference evidence="2" key="1">
    <citation type="submission" date="2016-05" db="EMBL/GenBank/DDBJ databases">
        <title>Characterization of a BmNPV isolated in Hokkaido, Japan.</title>
        <authorList>
            <person name="Bando H."/>
        </authorList>
    </citation>
    <scope>NUCLEOTIDE SEQUENCE</scope>
    <source>
        <strain evidence="2">H4</strain>
    </source>
</reference>